<dbReference type="CTD" id="84273"/>
<feature type="region of interest" description="Disordered" evidence="2">
    <location>
        <begin position="71"/>
        <end position="134"/>
    </location>
</feature>
<dbReference type="PANTHER" id="PTHR46406">
    <property type="entry name" value="NITRIC OXIDE-ASSOCIATED PROTEIN 1"/>
    <property type="match status" value="1"/>
</dbReference>
<name>A0A8D2KTD2_VARKO</name>
<keyword evidence="6" id="KW-1185">Reference proteome</keyword>
<organism evidence="5 6">
    <name type="scientific">Varanus komodoensis</name>
    <name type="common">Komodo dragon</name>
    <dbReference type="NCBI Taxonomy" id="61221"/>
    <lineage>
        <taxon>Eukaryota</taxon>
        <taxon>Metazoa</taxon>
        <taxon>Chordata</taxon>
        <taxon>Craniata</taxon>
        <taxon>Vertebrata</taxon>
        <taxon>Euteleostomi</taxon>
        <taxon>Lepidosauria</taxon>
        <taxon>Squamata</taxon>
        <taxon>Bifurcata</taxon>
        <taxon>Unidentata</taxon>
        <taxon>Episquamata</taxon>
        <taxon>Toxicofera</taxon>
        <taxon>Anguimorpha</taxon>
        <taxon>Paleoanguimorpha</taxon>
        <taxon>Varanoidea</taxon>
        <taxon>Varanidae</taxon>
        <taxon>Varanus</taxon>
    </lineage>
</organism>
<dbReference type="InterPro" id="IPR027417">
    <property type="entry name" value="P-loop_NTPase"/>
</dbReference>
<dbReference type="Proteomes" id="UP000694545">
    <property type="component" value="Unplaced"/>
</dbReference>
<dbReference type="Pfam" id="PF01926">
    <property type="entry name" value="MMR_HSR1"/>
    <property type="match status" value="1"/>
</dbReference>
<evidence type="ECO:0000259" key="3">
    <source>
        <dbReference type="Pfam" id="PF01926"/>
    </source>
</evidence>
<evidence type="ECO:0000256" key="1">
    <source>
        <dbReference type="SAM" id="Coils"/>
    </source>
</evidence>
<dbReference type="CDD" id="cd01855">
    <property type="entry name" value="YqeH"/>
    <property type="match status" value="1"/>
</dbReference>
<dbReference type="Gene3D" id="3.40.50.300">
    <property type="entry name" value="P-loop containing nucleotide triphosphate hydrolases"/>
    <property type="match status" value="1"/>
</dbReference>
<feature type="coiled-coil region" evidence="1">
    <location>
        <begin position="400"/>
        <end position="431"/>
    </location>
</feature>
<dbReference type="GeneID" id="123017489"/>
<evidence type="ECO:0000256" key="2">
    <source>
        <dbReference type="SAM" id="MobiDB-lite"/>
    </source>
</evidence>
<feature type="compositionally biased region" description="Basic and acidic residues" evidence="2">
    <location>
        <begin position="175"/>
        <end position="190"/>
    </location>
</feature>
<accession>A0A8D2KTD2</accession>
<dbReference type="SUPFAM" id="SSF52540">
    <property type="entry name" value="P-loop containing nucleoside triphosphate hydrolases"/>
    <property type="match status" value="1"/>
</dbReference>
<dbReference type="InterPro" id="IPR006073">
    <property type="entry name" value="GTP-bd"/>
</dbReference>
<reference evidence="5" key="2">
    <citation type="submission" date="2025-09" db="UniProtKB">
        <authorList>
            <consortium name="Ensembl"/>
        </authorList>
    </citation>
    <scope>IDENTIFICATION</scope>
</reference>
<evidence type="ECO:0000313" key="6">
    <source>
        <dbReference type="Proteomes" id="UP000694545"/>
    </source>
</evidence>
<sequence>MNGLRRALLLGLPRLRGRPLLGSGGGGASVLSRRFATSDLWRWQTAAIALHEGQEEEFVFPEYLPENPDAERKQLAPEKEHAQPREAKSEVLPERTRSERLRQRLQERRRKAAGGEHKVSGRPDPSVPTSGVSCSGCGAELHCQDPAVPGYLPSEKYRSLVGLQEPQLPQEEDGVGPKDREPAEESSQKQQALKDARCQRCWLLVHHRRALQVQMPREEYHNVVSSALRSPPRHGRPHLVLCMVDLLDLPDSILTDLPDLVGSEAHIFVLGNKVDLLPRDSNNYLKRLQEQLRAMCARAGLLESGNQRVVDVHLISAKTGYGVEELISKLQRSWKFNGNVFLIGATNSGKSTLFNTLLHSDYCKSRASEAINRATISPWPGTTLNLLKFPIINPTPYRIFRRKERLKADAEKAEEDLSEDEQEQLNRLKKQSYLVGRIGRTFLQTQKLRKNNEIEFDAEALSFSMEEEPYVPSKTATKKIELSYNEVKDARWFHDTPGIIKDGCVLNLLNENEIKLVLPTTAIVPRTFILKPGMTLFLGALGRIDYLQGDQSSHFSVVASNFLPVHITTVEKADDIYQKHAGQALLKVPIGEERMKDFPPLVPEDVMLEGISDSEAVADIKLSTAGWVAVTAESRNKMHLRCYTPKGTTLTVRKPPLLPYIVQIKGDRLKGNAAYQTKRPPALVQNLKANVKKKKNLLKN</sequence>
<feature type="region of interest" description="Disordered" evidence="2">
    <location>
        <begin position="166"/>
        <end position="190"/>
    </location>
</feature>
<feature type="domain" description="NOA1/YqeH-like C-terminal" evidence="4">
    <location>
        <begin position="554"/>
        <end position="654"/>
    </location>
</feature>
<reference evidence="5" key="1">
    <citation type="submission" date="2025-08" db="UniProtKB">
        <authorList>
            <consortium name="Ensembl"/>
        </authorList>
    </citation>
    <scope>IDENTIFICATION</scope>
</reference>
<dbReference type="OrthoDB" id="1696305at2759"/>
<dbReference type="Ensembl" id="ENSVKKT00000005919.1">
    <property type="protein sequence ID" value="ENSVKKP00000005760.1"/>
    <property type="gene ID" value="ENSVKKG00000004212.1"/>
</dbReference>
<feature type="compositionally biased region" description="Basic and acidic residues" evidence="2">
    <location>
        <begin position="71"/>
        <end position="106"/>
    </location>
</feature>
<dbReference type="InterPro" id="IPR052807">
    <property type="entry name" value="Mito_transl_resp_regulator"/>
</dbReference>
<dbReference type="RefSeq" id="XP_044274804.1">
    <property type="nucleotide sequence ID" value="XM_044418869.1"/>
</dbReference>
<protein>
    <submittedName>
        <fullName evidence="5">Nitric oxide associated 1</fullName>
    </submittedName>
</protein>
<dbReference type="PANTHER" id="PTHR46406:SF1">
    <property type="entry name" value="NITRIC OXIDE-ASSOCIATED PROTEIN 1"/>
    <property type="match status" value="1"/>
</dbReference>
<dbReference type="KEGG" id="vko:123017489"/>
<dbReference type="GO" id="GO:0005525">
    <property type="term" value="F:GTP binding"/>
    <property type="evidence" value="ECO:0007669"/>
    <property type="project" value="InterPro"/>
</dbReference>
<keyword evidence="1" id="KW-0175">Coiled coil</keyword>
<feature type="domain" description="G" evidence="3">
    <location>
        <begin position="340"/>
        <end position="391"/>
    </location>
</feature>
<gene>
    <name evidence="5" type="primary">NOA1</name>
</gene>
<dbReference type="InterPro" id="IPR048422">
    <property type="entry name" value="NOA1/YqeH-like_C"/>
</dbReference>
<dbReference type="OMA" id="LGCTNVG"/>
<proteinExistence type="predicted"/>
<evidence type="ECO:0000313" key="5">
    <source>
        <dbReference type="Ensembl" id="ENSVKKP00000005760.1"/>
    </source>
</evidence>
<evidence type="ECO:0000259" key="4">
    <source>
        <dbReference type="Pfam" id="PF21516"/>
    </source>
</evidence>
<dbReference type="Pfam" id="PF21516">
    <property type="entry name" value="YqeH-like_C"/>
    <property type="match status" value="1"/>
</dbReference>
<dbReference type="AlphaFoldDB" id="A0A8D2KTD2"/>